<protein>
    <submittedName>
        <fullName evidence="1">Uncharacterized protein</fullName>
    </submittedName>
</protein>
<evidence type="ECO:0000313" key="1">
    <source>
        <dbReference type="EnsemblMetazoa" id="SMAR011532-PA"/>
    </source>
</evidence>
<organism evidence="1 2">
    <name type="scientific">Strigamia maritima</name>
    <name type="common">European centipede</name>
    <name type="synonym">Geophilus maritimus</name>
    <dbReference type="NCBI Taxonomy" id="126957"/>
    <lineage>
        <taxon>Eukaryota</taxon>
        <taxon>Metazoa</taxon>
        <taxon>Ecdysozoa</taxon>
        <taxon>Arthropoda</taxon>
        <taxon>Myriapoda</taxon>
        <taxon>Chilopoda</taxon>
        <taxon>Pleurostigmophora</taxon>
        <taxon>Geophilomorpha</taxon>
        <taxon>Linotaeniidae</taxon>
        <taxon>Strigamia</taxon>
    </lineage>
</organism>
<sequence>MTKAKKARGKTWSELYSMECSNFNFQSTLPITSLYSTMTVVDNSEGILFVPTINSQFISKFSLKSYYTGHNLKENSDETGLGRPKPSNYTAVVRESRAAYRFGVHFGEGHTGRELGLSAKMQTLERVGLHWFLSRGHIHRNIEIIPKTAQLQDPPSKLAIQGGQIKKHHQLLKGKVGTKLKTLLNQVIAVFETFAHPQTRSDAK</sequence>
<keyword evidence="2" id="KW-1185">Reference proteome</keyword>
<dbReference type="EnsemblMetazoa" id="SMAR011532-RA">
    <property type="protein sequence ID" value="SMAR011532-PA"/>
    <property type="gene ID" value="SMAR011532"/>
</dbReference>
<evidence type="ECO:0000313" key="2">
    <source>
        <dbReference type="Proteomes" id="UP000014500"/>
    </source>
</evidence>
<dbReference type="AlphaFoldDB" id="T1JCL8"/>
<name>T1JCL8_STRMM</name>
<accession>T1JCL8</accession>
<reference evidence="1" key="2">
    <citation type="submission" date="2015-02" db="UniProtKB">
        <authorList>
            <consortium name="EnsemblMetazoa"/>
        </authorList>
    </citation>
    <scope>IDENTIFICATION</scope>
</reference>
<reference evidence="2" key="1">
    <citation type="submission" date="2011-05" db="EMBL/GenBank/DDBJ databases">
        <authorList>
            <person name="Richards S.R."/>
            <person name="Qu J."/>
            <person name="Jiang H."/>
            <person name="Jhangiani S.N."/>
            <person name="Agravi P."/>
            <person name="Goodspeed R."/>
            <person name="Gross S."/>
            <person name="Mandapat C."/>
            <person name="Jackson L."/>
            <person name="Mathew T."/>
            <person name="Pu L."/>
            <person name="Thornton R."/>
            <person name="Saada N."/>
            <person name="Wilczek-Boney K.B."/>
            <person name="Lee S."/>
            <person name="Kovar C."/>
            <person name="Wu Y."/>
            <person name="Scherer S.E."/>
            <person name="Worley K.C."/>
            <person name="Muzny D.M."/>
            <person name="Gibbs R."/>
        </authorList>
    </citation>
    <scope>NUCLEOTIDE SEQUENCE</scope>
    <source>
        <strain evidence="2">Brora</strain>
    </source>
</reference>
<dbReference type="EMBL" id="JH432065">
    <property type="status" value="NOT_ANNOTATED_CDS"/>
    <property type="molecule type" value="Genomic_DNA"/>
</dbReference>
<proteinExistence type="predicted"/>
<dbReference type="HOGENOM" id="CLU_1344774_0_0_1"/>
<dbReference type="Proteomes" id="UP000014500">
    <property type="component" value="Unassembled WGS sequence"/>
</dbReference>